<keyword evidence="1" id="KW-0378">Hydrolase</keyword>
<dbReference type="PANTHER" id="PTHR46246">
    <property type="entry name" value="GUANOSINE-3',5'-BIS(DIPHOSPHATE) 3'-PYROPHOSPHOHYDROLASE MESH1"/>
    <property type="match status" value="1"/>
</dbReference>
<dbReference type="Proteomes" id="UP000245974">
    <property type="component" value="Unassembled WGS sequence"/>
</dbReference>
<keyword evidence="2" id="KW-1185">Reference proteome</keyword>
<evidence type="ECO:0000313" key="2">
    <source>
        <dbReference type="Proteomes" id="UP000245974"/>
    </source>
</evidence>
<dbReference type="InParanoid" id="A0A2U3N191"/>
<protein>
    <submittedName>
        <fullName evidence="1">Bifunctional (P)ppGpp synthase/hydrolase relA</fullName>
    </submittedName>
</protein>
<dbReference type="SUPFAM" id="SSF109604">
    <property type="entry name" value="HD-domain/PDEase-like"/>
    <property type="match status" value="1"/>
</dbReference>
<dbReference type="OrthoDB" id="9802385at2"/>
<name>A0A2U3N191_9GAMM</name>
<sequence length="140" mass="15594">MSTLEKAIALAAKKHAGQLDKGQSPYILHPLRLMFKMKTPQQQIVAVLHDIIEDTDTTVVDLISLGFSQEIIDAILALTKADGETRIEAAYRAVKNPIARLVKLADIADNMDLSRIPHPSAKDLLRLEEYRQVRQILITG</sequence>
<evidence type="ECO:0000313" key="1">
    <source>
        <dbReference type="EMBL" id="SPL71432.1"/>
    </source>
</evidence>
<dbReference type="EMBL" id="OOGT01000136">
    <property type="protein sequence ID" value="SPL71432.1"/>
    <property type="molecule type" value="Genomic_DNA"/>
</dbReference>
<dbReference type="InterPro" id="IPR052194">
    <property type="entry name" value="MESH1"/>
</dbReference>
<dbReference type="PANTHER" id="PTHR46246:SF1">
    <property type="entry name" value="GUANOSINE-3',5'-BIS(DIPHOSPHATE) 3'-PYROPHOSPHOHYDROLASE MESH1"/>
    <property type="match status" value="1"/>
</dbReference>
<organism evidence="1 2">
    <name type="scientific">Acinetobacter stercoris</name>
    <dbReference type="NCBI Taxonomy" id="2126983"/>
    <lineage>
        <taxon>Bacteria</taxon>
        <taxon>Pseudomonadati</taxon>
        <taxon>Pseudomonadota</taxon>
        <taxon>Gammaproteobacteria</taxon>
        <taxon>Moraxellales</taxon>
        <taxon>Moraxellaceae</taxon>
        <taxon>Acinetobacter</taxon>
    </lineage>
</organism>
<accession>A0A2U3N191</accession>
<dbReference type="Gene3D" id="1.10.3210.10">
    <property type="entry name" value="Hypothetical protein af1432"/>
    <property type="match status" value="1"/>
</dbReference>
<reference evidence="2" key="1">
    <citation type="submission" date="2018-03" db="EMBL/GenBank/DDBJ databases">
        <authorList>
            <person name="Blom J."/>
        </authorList>
    </citation>
    <scope>NUCLEOTIDE SEQUENCE [LARGE SCALE GENOMIC DNA]</scope>
    <source>
        <strain evidence="2">KPC-SM-21</strain>
    </source>
</reference>
<proteinExistence type="predicted"/>
<dbReference type="AlphaFoldDB" id="A0A2U3N191"/>
<dbReference type="RefSeq" id="WP_121974855.1">
    <property type="nucleotide sequence ID" value="NZ_OOGT01000136.1"/>
</dbReference>
<gene>
    <name evidence="1" type="primary">relA_1</name>
    <name evidence="1" type="ORF">KPC_2610</name>
</gene>
<dbReference type="GO" id="GO:0008893">
    <property type="term" value="F:guanosine-3',5'-bis(diphosphate) 3'-diphosphatase activity"/>
    <property type="evidence" value="ECO:0007669"/>
    <property type="project" value="TreeGrafter"/>
</dbReference>